<dbReference type="Pfam" id="PF20736">
    <property type="entry name" value="Glyco_hydro127M"/>
    <property type="match status" value="1"/>
</dbReference>
<accession>A0A2Z2K7A9</accession>
<dbReference type="EMBL" id="CP021780">
    <property type="protein sequence ID" value="ASA20887.1"/>
    <property type="molecule type" value="Genomic_DNA"/>
</dbReference>
<dbReference type="AlphaFoldDB" id="A0A2Z2K7A9"/>
<dbReference type="InterPro" id="IPR012878">
    <property type="entry name" value="Beta-AFase-like_GH127_cat"/>
</dbReference>
<evidence type="ECO:0000313" key="5">
    <source>
        <dbReference type="Proteomes" id="UP000249890"/>
    </source>
</evidence>
<evidence type="ECO:0000259" key="1">
    <source>
        <dbReference type="Pfam" id="PF07944"/>
    </source>
</evidence>
<evidence type="ECO:0000313" key="4">
    <source>
        <dbReference type="EMBL" id="ASA20887.1"/>
    </source>
</evidence>
<evidence type="ECO:0000259" key="3">
    <source>
        <dbReference type="Pfam" id="PF20737"/>
    </source>
</evidence>
<dbReference type="SUPFAM" id="SSF48208">
    <property type="entry name" value="Six-hairpin glycosidases"/>
    <property type="match status" value="1"/>
</dbReference>
<dbReference type="InterPro" id="IPR012341">
    <property type="entry name" value="6hp_glycosidase-like_sf"/>
</dbReference>
<dbReference type="Proteomes" id="UP000249890">
    <property type="component" value="Chromosome"/>
</dbReference>
<dbReference type="GO" id="GO:0005975">
    <property type="term" value="P:carbohydrate metabolic process"/>
    <property type="evidence" value="ECO:0007669"/>
    <property type="project" value="InterPro"/>
</dbReference>
<dbReference type="OrthoDB" id="9757939at2"/>
<feature type="domain" description="Non-reducing end beta-L-arabinofuranosidase-like GH127 catalytic" evidence="1">
    <location>
        <begin position="18"/>
        <end position="430"/>
    </location>
</feature>
<reference evidence="4 5" key="1">
    <citation type="submission" date="2017-06" db="EMBL/GenBank/DDBJ databases">
        <title>Complete genome sequence of Paenibacillus donghaensis KCTC 13049T isolated from East Sea sediment, South Korea.</title>
        <authorList>
            <person name="Jung B.K."/>
            <person name="Hong S.-J."/>
            <person name="Shin J.-H."/>
        </authorList>
    </citation>
    <scope>NUCLEOTIDE SEQUENCE [LARGE SCALE GENOMIC DNA]</scope>
    <source>
        <strain evidence="4 5">KCTC 13049</strain>
    </source>
</reference>
<proteinExistence type="predicted"/>
<feature type="domain" description="Non-reducing end beta-L-arabinofuranosidase-like GH127 C-terminal" evidence="3">
    <location>
        <begin position="540"/>
        <end position="650"/>
    </location>
</feature>
<name>A0A2Z2K7A9_9BACL</name>
<dbReference type="InterPro" id="IPR049046">
    <property type="entry name" value="Beta-AFase-like_GH127_middle"/>
</dbReference>
<dbReference type="PANTHER" id="PTHR43465">
    <property type="entry name" value="DUF1680 DOMAIN PROTEIN (AFU_ORTHOLOGUE AFUA_1G08910)"/>
    <property type="match status" value="1"/>
</dbReference>
<dbReference type="Pfam" id="PF07944">
    <property type="entry name" value="Beta-AFase-like_GH127_cat"/>
    <property type="match status" value="1"/>
</dbReference>
<evidence type="ECO:0000259" key="2">
    <source>
        <dbReference type="Pfam" id="PF20736"/>
    </source>
</evidence>
<dbReference type="RefSeq" id="WP_087914903.1">
    <property type="nucleotide sequence ID" value="NZ_CP021780.1"/>
</dbReference>
<feature type="domain" description="Non-reducing end beta-L-arabinofuranosidase-like GH127 middle" evidence="2">
    <location>
        <begin position="441"/>
        <end position="537"/>
    </location>
</feature>
<dbReference type="InterPro" id="IPR049049">
    <property type="entry name" value="Beta-AFase-like_GH127_C"/>
</dbReference>
<dbReference type="InterPro" id="IPR049174">
    <property type="entry name" value="Beta-AFase-like"/>
</dbReference>
<dbReference type="Gene3D" id="1.50.10.10">
    <property type="match status" value="1"/>
</dbReference>
<dbReference type="InterPro" id="IPR008928">
    <property type="entry name" value="6-hairpin_glycosidase_sf"/>
</dbReference>
<dbReference type="Pfam" id="PF20737">
    <property type="entry name" value="Glyco_hydro127C"/>
    <property type="match status" value="1"/>
</dbReference>
<gene>
    <name evidence="4" type="ORF">B9T62_08885</name>
</gene>
<organism evidence="4 5">
    <name type="scientific">Paenibacillus donghaensis</name>
    <dbReference type="NCBI Taxonomy" id="414771"/>
    <lineage>
        <taxon>Bacteria</taxon>
        <taxon>Bacillati</taxon>
        <taxon>Bacillota</taxon>
        <taxon>Bacilli</taxon>
        <taxon>Bacillales</taxon>
        <taxon>Paenibacillaceae</taxon>
        <taxon>Paenibacillus</taxon>
    </lineage>
</organism>
<keyword evidence="5" id="KW-1185">Reference proteome</keyword>
<dbReference type="KEGG" id="pdh:B9T62_08885"/>
<sequence length="655" mass="73445">MGKTVQDYHTQPLLTAAVRDEFWERYIRLAQDVVIPYQYETLHDRVEGAELSHAIANFEIAAGRKTGEFHGFVFQDSDVAKWLEAAGYSLSIRRDAELERKADGIIELIAEAQQPDGYLNTYFTIKEPGKRWTNLNDCHELYCAGHFIEAAVAYAEATGKEKLLQIMCRMVEHIESVFGPGEGRLKGYDGHQEIELALLKLYRYTGEARYLELSQFFIDQRGQQPHFLQQEWEQRGQLSFWGGSRMEQLDLKYNQSHLPVREQTEAVGHAVRAVYMYTAMAELAALTGDEALHQACVRLWDNLADKQMYLTGGIGSTHAGEAFTFDYDLPNDTVYAETCASIGLIFFARRMLMLAPQARYADVMERALYNNVLGSMAQDGKHYFYVNPLEVWPQACSCNPGKHHVKAERQGWFGCACCPPNVARLLTSLNQYIYTVHSDVLYANLYIGSELETELGGTAVRIEQTSSFPWEGAVKLTVHPAEAAEFGVALRLPSWSTGMEIRVNGASLAAAENMENGYRVIRRVWSEGDIIEVMIPMEAHRVYAHPNLRADAHRTAIQRGPLVYCLEGADNAEPLSSIMLSRQGGFKEVFDEALPGGAVAVAAEGWRTEAGSWTGGLYGRERAPRKPVTVRAVPYYLWGNRGSGEMTVWVAESGV</sequence>
<dbReference type="PANTHER" id="PTHR43465:SF2">
    <property type="entry name" value="DUF1680 DOMAIN PROTEIN (AFU_ORTHOLOGUE AFUA_1G08910)"/>
    <property type="match status" value="1"/>
</dbReference>
<evidence type="ECO:0008006" key="6">
    <source>
        <dbReference type="Google" id="ProtNLM"/>
    </source>
</evidence>
<protein>
    <recommendedName>
        <fullName evidence="6">Glycosyl hydrolase</fullName>
    </recommendedName>
</protein>